<evidence type="ECO:0000313" key="2">
    <source>
        <dbReference type="EMBL" id="MCK6262994.1"/>
    </source>
</evidence>
<sequence length="256" mass="28483">MDFRSLHFQPEPVLICNVWDVFSAVIAEQAGYQCIGTSSAAISRMLGYSDGEEISFSELHDLVIKIKSRTTIPLTVDIEAGYGETISEIYDNIKALAEIGVVGINIEDSVVIDGKRVLKDPYVMENTISGLVALLRASDISIFLNSRTDAYLVKSDTPLEETKLRISLYQKAGADGIFVPFLEKKEDIKVLSEFTELPLNVMCTQRLPDFTTLSELGVKRISMGNYAYSRIYKKLENDLLKVADTQSFAPLFSNTN</sequence>
<comment type="caution">
    <text evidence="2">The sequence shown here is derived from an EMBL/GenBank/DDBJ whole genome shotgun (WGS) entry which is preliminary data.</text>
</comment>
<accession>A0A9X1XHF1</accession>
<dbReference type="SUPFAM" id="SSF51621">
    <property type="entry name" value="Phosphoenolpyruvate/pyruvate domain"/>
    <property type="match status" value="1"/>
</dbReference>
<dbReference type="GO" id="GO:0016829">
    <property type="term" value="F:lyase activity"/>
    <property type="evidence" value="ECO:0007669"/>
    <property type="project" value="UniProtKB-KW"/>
</dbReference>
<evidence type="ECO:0000313" key="3">
    <source>
        <dbReference type="Proteomes" id="UP001139559"/>
    </source>
</evidence>
<dbReference type="AlphaFoldDB" id="A0A9X1XHF1"/>
<dbReference type="InterPro" id="IPR015813">
    <property type="entry name" value="Pyrv/PenolPyrv_kinase-like_dom"/>
</dbReference>
<proteinExistence type="predicted"/>
<gene>
    <name evidence="2" type="ORF">KP803_06835</name>
</gene>
<reference evidence="2" key="1">
    <citation type="submission" date="2021-11" db="EMBL/GenBank/DDBJ databases">
        <title>Vibrio ZSDE26 sp. nov. and Vibrio ZSDZ34 sp. nov., isolated from coastal seawater in Qingdao.</title>
        <authorList>
            <person name="Zhang P."/>
        </authorList>
    </citation>
    <scope>NUCLEOTIDE SEQUENCE</scope>
    <source>
        <strain evidence="2">ZSDE26</strain>
    </source>
</reference>
<organism evidence="2 3">
    <name type="scientific">Vibrio amylolyticus</name>
    <dbReference type="NCBI Taxonomy" id="2847292"/>
    <lineage>
        <taxon>Bacteria</taxon>
        <taxon>Pseudomonadati</taxon>
        <taxon>Pseudomonadota</taxon>
        <taxon>Gammaproteobacteria</taxon>
        <taxon>Vibrionales</taxon>
        <taxon>Vibrionaceae</taxon>
        <taxon>Vibrio</taxon>
    </lineage>
</organism>
<dbReference type="EMBL" id="JAJHVV010000003">
    <property type="protein sequence ID" value="MCK6262994.1"/>
    <property type="molecule type" value="Genomic_DNA"/>
</dbReference>
<name>A0A9X1XHF1_9VIBR</name>
<keyword evidence="2" id="KW-0456">Lyase</keyword>
<keyword evidence="1" id="KW-0479">Metal-binding</keyword>
<keyword evidence="3" id="KW-1185">Reference proteome</keyword>
<protein>
    <submittedName>
        <fullName evidence="2">Isocitrate lyase/phosphoenolpyruvate mutase family protein</fullName>
    </submittedName>
</protein>
<dbReference type="CDD" id="cd00377">
    <property type="entry name" value="ICL_PEPM"/>
    <property type="match status" value="1"/>
</dbReference>
<dbReference type="InterPro" id="IPR040442">
    <property type="entry name" value="Pyrv_kinase-like_dom_sf"/>
</dbReference>
<dbReference type="Pfam" id="PF13714">
    <property type="entry name" value="PEP_mutase"/>
    <property type="match status" value="1"/>
</dbReference>
<dbReference type="PANTHER" id="PTHR42905:SF16">
    <property type="entry name" value="CARBOXYPHOSPHONOENOLPYRUVATE PHOSPHONOMUTASE-LIKE PROTEIN (AFU_ORTHOLOGUE AFUA_5G07230)"/>
    <property type="match status" value="1"/>
</dbReference>
<dbReference type="InterPro" id="IPR039556">
    <property type="entry name" value="ICL/PEPM"/>
</dbReference>
<dbReference type="RefSeq" id="WP_248008101.1">
    <property type="nucleotide sequence ID" value="NZ_JAJHVV010000003.1"/>
</dbReference>
<dbReference type="PANTHER" id="PTHR42905">
    <property type="entry name" value="PHOSPHOENOLPYRUVATE CARBOXYLASE"/>
    <property type="match status" value="1"/>
</dbReference>
<dbReference type="Gene3D" id="3.20.20.60">
    <property type="entry name" value="Phosphoenolpyruvate-binding domains"/>
    <property type="match status" value="1"/>
</dbReference>
<evidence type="ECO:0000256" key="1">
    <source>
        <dbReference type="ARBA" id="ARBA00022723"/>
    </source>
</evidence>
<dbReference type="GO" id="GO:0046872">
    <property type="term" value="F:metal ion binding"/>
    <property type="evidence" value="ECO:0007669"/>
    <property type="project" value="UniProtKB-KW"/>
</dbReference>
<dbReference type="Proteomes" id="UP001139559">
    <property type="component" value="Unassembled WGS sequence"/>
</dbReference>